<comment type="caution">
    <text evidence="6">The sequence shown here is derived from an EMBL/GenBank/DDBJ whole genome shotgun (WGS) entry which is preliminary data.</text>
</comment>
<name>A0A662D523_UNCAE</name>
<evidence type="ECO:0000313" key="6">
    <source>
        <dbReference type="EMBL" id="RLE07744.1"/>
    </source>
</evidence>
<dbReference type="Proteomes" id="UP000277457">
    <property type="component" value="Unassembled WGS sequence"/>
</dbReference>
<comment type="similarity">
    <text evidence="1 5">Belongs to the universal ribosomal protein uL13 family.</text>
</comment>
<comment type="function">
    <text evidence="5">This protein is one of the early assembly proteins of the 50S ribosomal subunit, although it is not seen to bind rRNA by itself. It is important during the early stages of 50S assembly.</text>
</comment>
<dbReference type="PIRSF" id="PIRSF002181">
    <property type="entry name" value="Ribosomal_L13"/>
    <property type="match status" value="1"/>
</dbReference>
<proteinExistence type="inferred from homology"/>
<accession>A0A662D523</accession>
<organism evidence="6 7">
    <name type="scientific">Aerophobetes bacterium</name>
    <dbReference type="NCBI Taxonomy" id="2030807"/>
    <lineage>
        <taxon>Bacteria</taxon>
        <taxon>Candidatus Aerophobota</taxon>
    </lineage>
</organism>
<evidence type="ECO:0000313" key="7">
    <source>
        <dbReference type="Proteomes" id="UP000277457"/>
    </source>
</evidence>
<dbReference type="NCBIfam" id="TIGR01066">
    <property type="entry name" value="rplM_bact"/>
    <property type="match status" value="1"/>
</dbReference>
<dbReference type="InterPro" id="IPR005822">
    <property type="entry name" value="Ribosomal_uL13"/>
</dbReference>
<dbReference type="HAMAP" id="MF_01366">
    <property type="entry name" value="Ribosomal_uL13"/>
    <property type="match status" value="1"/>
</dbReference>
<evidence type="ECO:0000256" key="5">
    <source>
        <dbReference type="HAMAP-Rule" id="MF_01366"/>
    </source>
</evidence>
<dbReference type="InterPro" id="IPR036899">
    <property type="entry name" value="Ribosomal_uL13_sf"/>
</dbReference>
<dbReference type="GO" id="GO:0003735">
    <property type="term" value="F:structural constituent of ribosome"/>
    <property type="evidence" value="ECO:0007669"/>
    <property type="project" value="InterPro"/>
</dbReference>
<evidence type="ECO:0000256" key="4">
    <source>
        <dbReference type="ARBA" id="ARBA00035201"/>
    </source>
</evidence>
<sequence>MKTYIPKTDEIKRKWYLVDAEGKILGRLASKIAQILSGKNKRIYTPHLDVGDFVVVVNARKIRVTGNKEKKKIYYSHSGYFGGLKSQTYEELLKKNPQKVIRKAVKGMLPKNKLGRKMLKKLKIYPYSEHPHQAQRPEKIELL</sequence>
<evidence type="ECO:0000256" key="1">
    <source>
        <dbReference type="ARBA" id="ARBA00006227"/>
    </source>
</evidence>
<comment type="subunit">
    <text evidence="5">Part of the 50S ribosomal subunit.</text>
</comment>
<evidence type="ECO:0000256" key="3">
    <source>
        <dbReference type="ARBA" id="ARBA00023274"/>
    </source>
</evidence>
<dbReference type="PANTHER" id="PTHR11545">
    <property type="entry name" value="RIBOSOMAL PROTEIN L13"/>
    <property type="match status" value="1"/>
</dbReference>
<keyword evidence="2 5" id="KW-0689">Ribosomal protein</keyword>
<reference evidence="6 7" key="1">
    <citation type="submission" date="2018-06" db="EMBL/GenBank/DDBJ databases">
        <title>Extensive metabolic versatility and redundancy in microbially diverse, dynamic hydrothermal sediments.</title>
        <authorList>
            <person name="Dombrowski N."/>
            <person name="Teske A."/>
            <person name="Baker B.J."/>
        </authorList>
    </citation>
    <scope>NUCLEOTIDE SEQUENCE [LARGE SCALE GENOMIC DNA]</scope>
    <source>
        <strain evidence="6">B7_G13</strain>
    </source>
</reference>
<dbReference type="Pfam" id="PF00572">
    <property type="entry name" value="Ribosomal_L13"/>
    <property type="match status" value="1"/>
</dbReference>
<dbReference type="PANTHER" id="PTHR11545:SF2">
    <property type="entry name" value="LARGE RIBOSOMAL SUBUNIT PROTEIN UL13M"/>
    <property type="match status" value="1"/>
</dbReference>
<dbReference type="AlphaFoldDB" id="A0A662D523"/>
<dbReference type="FunFam" id="3.90.1180.10:FF:000001">
    <property type="entry name" value="50S ribosomal protein L13"/>
    <property type="match status" value="1"/>
</dbReference>
<dbReference type="Gene3D" id="3.90.1180.10">
    <property type="entry name" value="Ribosomal protein L13"/>
    <property type="match status" value="1"/>
</dbReference>
<dbReference type="SUPFAM" id="SSF52161">
    <property type="entry name" value="Ribosomal protein L13"/>
    <property type="match status" value="1"/>
</dbReference>
<gene>
    <name evidence="5" type="primary">rplM</name>
    <name evidence="6" type="ORF">DRZ78_02450</name>
</gene>
<dbReference type="GO" id="GO:0017148">
    <property type="term" value="P:negative regulation of translation"/>
    <property type="evidence" value="ECO:0007669"/>
    <property type="project" value="TreeGrafter"/>
</dbReference>
<keyword evidence="3 5" id="KW-0687">Ribonucleoprotein</keyword>
<protein>
    <recommendedName>
        <fullName evidence="4 5">Large ribosomal subunit protein uL13</fullName>
    </recommendedName>
</protein>
<dbReference type="GO" id="GO:0006412">
    <property type="term" value="P:translation"/>
    <property type="evidence" value="ECO:0007669"/>
    <property type="project" value="UniProtKB-UniRule"/>
</dbReference>
<dbReference type="EMBL" id="QMPY01000071">
    <property type="protein sequence ID" value="RLE07744.1"/>
    <property type="molecule type" value="Genomic_DNA"/>
</dbReference>
<dbReference type="GO" id="GO:0003729">
    <property type="term" value="F:mRNA binding"/>
    <property type="evidence" value="ECO:0007669"/>
    <property type="project" value="TreeGrafter"/>
</dbReference>
<dbReference type="CDD" id="cd00392">
    <property type="entry name" value="Ribosomal_L13"/>
    <property type="match status" value="1"/>
</dbReference>
<evidence type="ECO:0000256" key="2">
    <source>
        <dbReference type="ARBA" id="ARBA00022980"/>
    </source>
</evidence>
<dbReference type="GO" id="GO:0022625">
    <property type="term" value="C:cytosolic large ribosomal subunit"/>
    <property type="evidence" value="ECO:0007669"/>
    <property type="project" value="TreeGrafter"/>
</dbReference>
<dbReference type="InterPro" id="IPR005823">
    <property type="entry name" value="Ribosomal_uL13_bac-type"/>
</dbReference>